<keyword evidence="2" id="KW-1185">Reference proteome</keyword>
<dbReference type="InterPro" id="IPR033379">
    <property type="entry name" value="Acid_Pase_AS"/>
</dbReference>
<sequence>MKLKKVLIYSRHGIRYPLFNLEEISKVVDPEKIKWEFEDAVLTKKGEILEYEFGKYLKKYLDKLDIKILTKEFHTNSMKRTVLTSKLLALSMFPFEDIETEYMFKDMSKLDINYNILLTPEVVNLKKLEESDKKLKKSYNLIEESLGLEKDSIFNLKSGITIDDRGIIYSDGAFRYGTDLVDMYILKYYEGFKYDDIFISKDFRKDLKEMSKVKDALLDLLFADKEYISHSVSNAYQLMLRHARNGVDLSVIVGHDSNIATILSALDINTDDLGNEFEKYPIGSKLVFKIYEDDSFDLDMMYYDVDRIRYMEDRDPICKTLITNGKFK</sequence>
<dbReference type="Gene3D" id="3.40.50.1240">
    <property type="entry name" value="Phosphoglycerate mutase-like"/>
    <property type="match status" value="2"/>
</dbReference>
<evidence type="ECO:0000313" key="1">
    <source>
        <dbReference type="EMBL" id="NYV28320.1"/>
    </source>
</evidence>
<protein>
    <recommendedName>
        <fullName evidence="3">Histidine-type phosphatase</fullName>
    </recommendedName>
</protein>
<proteinExistence type="predicted"/>
<accession>A0A7Z0PHG6</accession>
<evidence type="ECO:0000313" key="2">
    <source>
        <dbReference type="Proteomes" id="UP000526184"/>
    </source>
</evidence>
<evidence type="ECO:0008006" key="3">
    <source>
        <dbReference type="Google" id="ProtNLM"/>
    </source>
</evidence>
<dbReference type="SUPFAM" id="SSF53254">
    <property type="entry name" value="Phosphoglycerate mutase-like"/>
    <property type="match status" value="1"/>
</dbReference>
<organism evidence="1 2">
    <name type="scientific">Streptobacillus felis</name>
    <dbReference type="NCBI Taxonomy" id="1384509"/>
    <lineage>
        <taxon>Bacteria</taxon>
        <taxon>Fusobacteriati</taxon>
        <taxon>Fusobacteriota</taxon>
        <taxon>Fusobacteriia</taxon>
        <taxon>Fusobacteriales</taxon>
        <taxon>Leptotrichiaceae</taxon>
        <taxon>Streptobacillus</taxon>
    </lineage>
</organism>
<dbReference type="RefSeq" id="WP_067320064.1">
    <property type="nucleotide sequence ID" value="NZ_JABMKT010000033.1"/>
</dbReference>
<dbReference type="Proteomes" id="UP000526184">
    <property type="component" value="Unassembled WGS sequence"/>
</dbReference>
<dbReference type="OrthoDB" id="395886at2"/>
<dbReference type="AlphaFoldDB" id="A0A7Z0PHG6"/>
<dbReference type="PROSITE" id="PS00778">
    <property type="entry name" value="HIS_ACID_PHOSPHAT_2"/>
    <property type="match status" value="1"/>
</dbReference>
<comment type="caution">
    <text evidence="1">The sequence shown here is derived from an EMBL/GenBank/DDBJ whole genome shotgun (WGS) entry which is preliminary data.</text>
</comment>
<dbReference type="EMBL" id="JABMKT010000033">
    <property type="protein sequence ID" value="NYV28320.1"/>
    <property type="molecule type" value="Genomic_DNA"/>
</dbReference>
<dbReference type="CDD" id="cd07040">
    <property type="entry name" value="HP"/>
    <property type="match status" value="1"/>
</dbReference>
<dbReference type="InterPro" id="IPR029033">
    <property type="entry name" value="His_PPase_superfam"/>
</dbReference>
<name>A0A7Z0PHG6_9FUSO</name>
<gene>
    <name evidence="1" type="ORF">HP397_05835</name>
</gene>
<reference evidence="1 2" key="1">
    <citation type="submission" date="2020-05" db="EMBL/GenBank/DDBJ databases">
        <title>Streptobacillus felis strain LHL191014123.</title>
        <authorList>
            <person name="Fawzy A."/>
            <person name="Rau J."/>
            <person name="Risse K."/>
            <person name="Schauerte N."/>
            <person name="Geiger C."/>
            <person name="Blom J."/>
            <person name="Imirzalioglu C."/>
            <person name="Falgenhauer J."/>
            <person name="Bach A."/>
            <person name="Herden C."/>
            <person name="Eisenberg T."/>
        </authorList>
    </citation>
    <scope>NUCLEOTIDE SEQUENCE [LARGE SCALE GENOMIC DNA]</scope>
    <source>
        <strain evidence="1 2">LHL191014123</strain>
    </source>
</reference>